<evidence type="ECO:0000313" key="2">
    <source>
        <dbReference type="Proteomes" id="UP001497472"/>
    </source>
</evidence>
<organism evidence="1 2">
    <name type="scientific">Leptosia nina</name>
    <dbReference type="NCBI Taxonomy" id="320188"/>
    <lineage>
        <taxon>Eukaryota</taxon>
        <taxon>Metazoa</taxon>
        <taxon>Ecdysozoa</taxon>
        <taxon>Arthropoda</taxon>
        <taxon>Hexapoda</taxon>
        <taxon>Insecta</taxon>
        <taxon>Pterygota</taxon>
        <taxon>Neoptera</taxon>
        <taxon>Endopterygota</taxon>
        <taxon>Lepidoptera</taxon>
        <taxon>Glossata</taxon>
        <taxon>Ditrysia</taxon>
        <taxon>Papilionoidea</taxon>
        <taxon>Pieridae</taxon>
        <taxon>Pierinae</taxon>
        <taxon>Leptosia</taxon>
    </lineage>
</organism>
<comment type="caution">
    <text evidence="1">The sequence shown here is derived from an EMBL/GenBank/DDBJ whole genome shotgun (WGS) entry which is preliminary data.</text>
</comment>
<sequence length="430" mass="48583">MTNNEIQGVRSDQNDPRVATVLAVHLVRQVLDEAYIIANAAHDSGQPWQYVSGLRKMRRCNLNETYEADSTALPLLTFNKKYYEAKLFQTTSKVATSTPQKVSGHSTSLNEHTLIGQGDEEYNMDTDESKSTSLFITNLFDMSDVERDLNITEPDLIQEKVEPNNLVMIAMKKIMDSFVDSAMDTVLDKEIKKESSPDMTITSSYSFLEDAEIDDVSEIENTLDFKTEETQIATSSKQVPDQSETPNKQDFVRYEKAFLTLNLSKILLGDEQYSEDDDEPVLQDPKGLSLQEIELMTRGSSGDIMPDAKVMKNKEFAAISGVSSAGLVSKKSSIVRCCRTQGARLLACLRGWWWRRKLPGKRREARMHGSKRVVCPLSPDTRRRAASLLDQRRLRSPSPSQSVIWKFNTINEALVHSAHWKEFSSNMDCN</sequence>
<protein>
    <submittedName>
        <fullName evidence="1">Uncharacterized protein</fullName>
    </submittedName>
</protein>
<gene>
    <name evidence="1" type="ORF">LNINA_LOCUS3833</name>
</gene>
<keyword evidence="2" id="KW-1185">Reference proteome</keyword>
<proteinExistence type="predicted"/>
<accession>A0AAV1J766</accession>
<dbReference type="AlphaFoldDB" id="A0AAV1J766"/>
<dbReference type="EMBL" id="CAVLEF010000005">
    <property type="protein sequence ID" value="CAK1544053.1"/>
    <property type="molecule type" value="Genomic_DNA"/>
</dbReference>
<evidence type="ECO:0000313" key="1">
    <source>
        <dbReference type="EMBL" id="CAK1544053.1"/>
    </source>
</evidence>
<reference evidence="1 2" key="1">
    <citation type="submission" date="2023-11" db="EMBL/GenBank/DDBJ databases">
        <authorList>
            <person name="Okamura Y."/>
        </authorList>
    </citation>
    <scope>NUCLEOTIDE SEQUENCE [LARGE SCALE GENOMIC DNA]</scope>
</reference>
<dbReference type="Proteomes" id="UP001497472">
    <property type="component" value="Unassembled WGS sequence"/>
</dbReference>
<name>A0AAV1J766_9NEOP</name>